<dbReference type="InterPro" id="IPR032375">
    <property type="entry name" value="CCM2_C"/>
</dbReference>
<dbReference type="SUPFAM" id="SSF50729">
    <property type="entry name" value="PH domain-like"/>
    <property type="match status" value="1"/>
</dbReference>
<proteinExistence type="inferred from homology"/>
<dbReference type="EMBL" id="MRZV01000475">
    <property type="protein sequence ID" value="PIK49220.1"/>
    <property type="molecule type" value="Genomic_DNA"/>
</dbReference>
<dbReference type="InterPro" id="IPR011993">
    <property type="entry name" value="PH-like_dom_sf"/>
</dbReference>
<dbReference type="InterPro" id="IPR006020">
    <property type="entry name" value="PTB/PI_dom"/>
</dbReference>
<dbReference type="AlphaFoldDB" id="A0A2G8KMN5"/>
<evidence type="ECO:0000313" key="5">
    <source>
        <dbReference type="EMBL" id="PIK49220.1"/>
    </source>
</evidence>
<sequence>MVFQRYVTDWSSANQDAIFSFSAREIKLLRRDTESVIVREVIHNIAAVSYIHDSNKHFVFVKTADGGSQMQEPEHCKLLVCVCQSKDKAEEVCSIIQQIFNVVYTDLILKYFEESVGKVMTQDSSGASYYRVPSEPPSVRTIGASSSREDGHFVNYLLKEYIEMIKQKLTEQEVREFGNILRTYKTSNDIKAFCNGIYRLYGEERKALVSGMRPYIPERDIDYFDKFLQRKRLPRFMPASRRTPSDTSSLTIGPADVGPYSHSEIGGSND</sequence>
<evidence type="ECO:0000259" key="3">
    <source>
        <dbReference type="Pfam" id="PF00640"/>
    </source>
</evidence>
<dbReference type="STRING" id="307972.A0A2G8KMN5"/>
<comment type="similarity">
    <text evidence="1">Belongs to the CCM2 family.</text>
</comment>
<feature type="region of interest" description="Disordered" evidence="2">
    <location>
        <begin position="238"/>
        <end position="270"/>
    </location>
</feature>
<accession>A0A2G8KMN5</accession>
<evidence type="ECO:0000259" key="4">
    <source>
        <dbReference type="Pfam" id="PF16545"/>
    </source>
</evidence>
<name>A0A2G8KMN5_STIJA</name>
<reference evidence="5 6" key="1">
    <citation type="journal article" date="2017" name="PLoS Biol.">
        <title>The sea cucumber genome provides insights into morphological evolution and visceral regeneration.</title>
        <authorList>
            <person name="Zhang X."/>
            <person name="Sun L."/>
            <person name="Yuan J."/>
            <person name="Sun Y."/>
            <person name="Gao Y."/>
            <person name="Zhang L."/>
            <person name="Li S."/>
            <person name="Dai H."/>
            <person name="Hamel J.F."/>
            <person name="Liu C."/>
            <person name="Yu Y."/>
            <person name="Liu S."/>
            <person name="Lin W."/>
            <person name="Guo K."/>
            <person name="Jin S."/>
            <person name="Xu P."/>
            <person name="Storey K.B."/>
            <person name="Huan P."/>
            <person name="Zhang T."/>
            <person name="Zhou Y."/>
            <person name="Zhang J."/>
            <person name="Lin C."/>
            <person name="Li X."/>
            <person name="Xing L."/>
            <person name="Huo D."/>
            <person name="Sun M."/>
            <person name="Wang L."/>
            <person name="Mercier A."/>
            <person name="Li F."/>
            <person name="Yang H."/>
            <person name="Xiang J."/>
        </authorList>
    </citation>
    <scope>NUCLEOTIDE SEQUENCE [LARGE SCALE GENOMIC DNA]</scope>
    <source>
        <strain evidence="5">Shaxun</strain>
        <tissue evidence="5">Muscle</tissue>
    </source>
</reference>
<dbReference type="Proteomes" id="UP000230750">
    <property type="component" value="Unassembled WGS sequence"/>
</dbReference>
<dbReference type="Gene3D" id="2.30.29.30">
    <property type="entry name" value="Pleckstrin-homology domain (PH domain)/Phosphotyrosine-binding domain (PTB)"/>
    <property type="match status" value="1"/>
</dbReference>
<dbReference type="OrthoDB" id="5828470at2759"/>
<evidence type="ECO:0000256" key="2">
    <source>
        <dbReference type="SAM" id="MobiDB-lite"/>
    </source>
</evidence>
<evidence type="ECO:0000313" key="6">
    <source>
        <dbReference type="Proteomes" id="UP000230750"/>
    </source>
</evidence>
<protein>
    <submittedName>
        <fullName evidence="5">Putative malcavernin</fullName>
    </submittedName>
</protein>
<dbReference type="PANTHER" id="PTHR21642">
    <property type="entry name" value="CEREBRAL CAVERNOUS MALFORMATIONS PROTEIN 2 HOMOLOG"/>
    <property type="match status" value="1"/>
</dbReference>
<dbReference type="InterPro" id="IPR026159">
    <property type="entry name" value="Malcavernin"/>
</dbReference>
<keyword evidence="6" id="KW-1185">Reference proteome</keyword>
<dbReference type="PANTHER" id="PTHR21642:SF6">
    <property type="entry name" value="CEREBRAL CAVERNOUS MALFORMATIONS 2 HARMONIN-HOMOLOGY DOMAIN-CONTAINING PROTEIN"/>
    <property type="match status" value="1"/>
</dbReference>
<dbReference type="Pfam" id="PF16545">
    <property type="entry name" value="CCM2_C"/>
    <property type="match status" value="1"/>
</dbReference>
<feature type="domain" description="Cerebral cavernous malformations 2 harmonin-homology" evidence="4">
    <location>
        <begin position="148"/>
        <end position="229"/>
    </location>
</feature>
<comment type="caution">
    <text evidence="5">The sequence shown here is derived from an EMBL/GenBank/DDBJ whole genome shotgun (WGS) entry which is preliminary data.</text>
</comment>
<feature type="domain" description="PID" evidence="3">
    <location>
        <begin position="13"/>
        <end position="105"/>
    </location>
</feature>
<gene>
    <name evidence="5" type="ORF">BSL78_13907</name>
</gene>
<dbReference type="Pfam" id="PF00640">
    <property type="entry name" value="PID"/>
    <property type="match status" value="1"/>
</dbReference>
<evidence type="ECO:0000256" key="1">
    <source>
        <dbReference type="ARBA" id="ARBA00010822"/>
    </source>
</evidence>
<organism evidence="5 6">
    <name type="scientific">Stichopus japonicus</name>
    <name type="common">Sea cucumber</name>
    <dbReference type="NCBI Taxonomy" id="307972"/>
    <lineage>
        <taxon>Eukaryota</taxon>
        <taxon>Metazoa</taxon>
        <taxon>Echinodermata</taxon>
        <taxon>Eleutherozoa</taxon>
        <taxon>Echinozoa</taxon>
        <taxon>Holothuroidea</taxon>
        <taxon>Aspidochirotacea</taxon>
        <taxon>Aspidochirotida</taxon>
        <taxon>Stichopodidae</taxon>
        <taxon>Apostichopus</taxon>
    </lineage>
</organism>
<dbReference type="Gene3D" id="1.20.1160.20">
    <property type="match status" value="1"/>
</dbReference>